<dbReference type="InterPro" id="IPR036291">
    <property type="entry name" value="NAD(P)-bd_dom_sf"/>
</dbReference>
<dbReference type="PANTHER" id="PTHR24322">
    <property type="entry name" value="PKSB"/>
    <property type="match status" value="1"/>
</dbReference>
<feature type="transmembrane region" description="Helical" evidence="14">
    <location>
        <begin position="77"/>
        <end position="96"/>
    </location>
</feature>
<sequence length="392" mass="43083">MARHTSPAAGVSPRRKNSKANNKANKDQKSVDAPDTITNSPNKNMQSNSNAPPVNPNAHTILAPPLTNIPWMVKNPLSLLMEIVLIFFMYLVTLYFKCLRVILPKLEKPVNGKVVLITGTGRGLGRELALKFALLGAKVACVDADQNSNEETVKLITTKIQGSTVKAYTVNVAATAEVTALAVKVEQDLGPVDILINNATVMVAHTFLGEQDHTIASTLNINLLGSFWMIRTFLPGMMKRNSGHIVAISSASSLCSLSKLSAYSASKWGLNGMMESLREELREHSNNKINTTVVMPIFINTSADYTKYINSRMPVLSLKHATEATIHGILTDEVEFTIPRVVYFTNLLKRLLPINISDSIKNIFYTKIILPPQEIQSIDPSRTIINKTNVAY</sequence>
<keyword evidence="5 14" id="KW-1133">Transmembrane helix</keyword>
<dbReference type="GO" id="GO:0052650">
    <property type="term" value="F:all-trans-retinol dehydrogenase (NADP+) activity"/>
    <property type="evidence" value="ECO:0007669"/>
    <property type="project" value="UniProtKB-ARBA"/>
</dbReference>
<dbReference type="AlphaFoldDB" id="A0A8B8FBI7"/>
<dbReference type="Pfam" id="PF00106">
    <property type="entry name" value="adh_short"/>
    <property type="match status" value="1"/>
</dbReference>
<name>A0A8B8FBI7_9HEMI</name>
<evidence type="ECO:0000313" key="16">
    <source>
        <dbReference type="RefSeq" id="XP_025407680.1"/>
    </source>
</evidence>
<comment type="similarity">
    <text evidence="2 12">Belongs to the short-chain dehydrogenases/reductases (SDR) family.</text>
</comment>
<accession>A0A8B8FBI7</accession>
<evidence type="ECO:0000256" key="12">
    <source>
        <dbReference type="RuleBase" id="RU000363"/>
    </source>
</evidence>
<dbReference type="GeneID" id="112681640"/>
<evidence type="ECO:0000256" key="10">
    <source>
        <dbReference type="ARBA" id="ARBA00068717"/>
    </source>
</evidence>
<evidence type="ECO:0000256" key="6">
    <source>
        <dbReference type="ARBA" id="ARBA00023002"/>
    </source>
</evidence>
<protein>
    <recommendedName>
        <fullName evidence="10">Short-chain dehydrogenase/reductase 3</fullName>
    </recommendedName>
    <alternativeName>
        <fullName evidence="11">Retinal short-chain dehydrogenase/reductase 1</fullName>
    </alternativeName>
</protein>
<dbReference type="Proteomes" id="UP000694846">
    <property type="component" value="Unplaced"/>
</dbReference>
<evidence type="ECO:0000313" key="15">
    <source>
        <dbReference type="Proteomes" id="UP000694846"/>
    </source>
</evidence>
<evidence type="ECO:0000256" key="11">
    <source>
        <dbReference type="ARBA" id="ARBA00082544"/>
    </source>
</evidence>
<evidence type="ECO:0000256" key="5">
    <source>
        <dbReference type="ARBA" id="ARBA00022989"/>
    </source>
</evidence>
<dbReference type="OrthoDB" id="5840532at2759"/>
<keyword evidence="8 14" id="KW-0472">Membrane</keyword>
<dbReference type="InterPro" id="IPR020904">
    <property type="entry name" value="Sc_DH/Rdtase_CS"/>
</dbReference>
<keyword evidence="6" id="KW-0560">Oxidoreductase</keyword>
<keyword evidence="7" id="KW-0443">Lipid metabolism</keyword>
<organism evidence="15 16">
    <name type="scientific">Sipha flava</name>
    <name type="common">yellow sugarcane aphid</name>
    <dbReference type="NCBI Taxonomy" id="143950"/>
    <lineage>
        <taxon>Eukaryota</taxon>
        <taxon>Metazoa</taxon>
        <taxon>Ecdysozoa</taxon>
        <taxon>Arthropoda</taxon>
        <taxon>Hexapoda</taxon>
        <taxon>Insecta</taxon>
        <taxon>Pterygota</taxon>
        <taxon>Neoptera</taxon>
        <taxon>Paraneoptera</taxon>
        <taxon>Hemiptera</taxon>
        <taxon>Sternorrhyncha</taxon>
        <taxon>Aphidomorpha</taxon>
        <taxon>Aphidoidea</taxon>
        <taxon>Aphididae</taxon>
        <taxon>Sipha</taxon>
    </lineage>
</organism>
<dbReference type="PRINTS" id="PR00081">
    <property type="entry name" value="GDHRDH"/>
</dbReference>
<evidence type="ECO:0000256" key="7">
    <source>
        <dbReference type="ARBA" id="ARBA00023098"/>
    </source>
</evidence>
<reference evidence="16" key="1">
    <citation type="submission" date="2025-08" db="UniProtKB">
        <authorList>
            <consortium name="RefSeq"/>
        </authorList>
    </citation>
    <scope>IDENTIFICATION</scope>
    <source>
        <tissue evidence="16">Whole body</tissue>
    </source>
</reference>
<comment type="subcellular location">
    <subcellularLocation>
        <location evidence="1">Membrane</location>
        <topology evidence="1">Multi-pass membrane protein</topology>
    </subcellularLocation>
</comment>
<dbReference type="PANTHER" id="PTHR24322:SF736">
    <property type="entry name" value="RETINOL DEHYDROGENASE 10"/>
    <property type="match status" value="1"/>
</dbReference>
<dbReference type="GO" id="GO:0005811">
    <property type="term" value="C:lipid droplet"/>
    <property type="evidence" value="ECO:0007669"/>
    <property type="project" value="TreeGrafter"/>
</dbReference>
<evidence type="ECO:0000256" key="13">
    <source>
        <dbReference type="SAM" id="MobiDB-lite"/>
    </source>
</evidence>
<comment type="function">
    <text evidence="9">Catalyzes the reduction of all-trans-retinal to all-trans-retinol in the presence of NADPH.</text>
</comment>
<dbReference type="InterPro" id="IPR002347">
    <property type="entry name" value="SDR_fam"/>
</dbReference>
<gene>
    <name evidence="16" type="primary">LOC112681640</name>
</gene>
<dbReference type="Gene3D" id="3.40.50.720">
    <property type="entry name" value="NAD(P)-binding Rossmann-like Domain"/>
    <property type="match status" value="1"/>
</dbReference>
<evidence type="ECO:0000256" key="1">
    <source>
        <dbReference type="ARBA" id="ARBA00004141"/>
    </source>
</evidence>
<dbReference type="PRINTS" id="PR00080">
    <property type="entry name" value="SDRFAMILY"/>
</dbReference>
<evidence type="ECO:0000256" key="9">
    <source>
        <dbReference type="ARBA" id="ARBA00059620"/>
    </source>
</evidence>
<evidence type="ECO:0000256" key="8">
    <source>
        <dbReference type="ARBA" id="ARBA00023136"/>
    </source>
</evidence>
<evidence type="ECO:0000256" key="4">
    <source>
        <dbReference type="ARBA" id="ARBA00022857"/>
    </source>
</evidence>
<evidence type="ECO:0000256" key="3">
    <source>
        <dbReference type="ARBA" id="ARBA00022692"/>
    </source>
</evidence>
<keyword evidence="4" id="KW-0521">NADP</keyword>
<dbReference type="SUPFAM" id="SSF51735">
    <property type="entry name" value="NAD(P)-binding Rossmann-fold domains"/>
    <property type="match status" value="1"/>
</dbReference>
<dbReference type="PROSITE" id="PS00061">
    <property type="entry name" value="ADH_SHORT"/>
    <property type="match status" value="1"/>
</dbReference>
<keyword evidence="3 14" id="KW-0812">Transmembrane</keyword>
<keyword evidence="15" id="KW-1185">Reference proteome</keyword>
<evidence type="ECO:0000256" key="14">
    <source>
        <dbReference type="SAM" id="Phobius"/>
    </source>
</evidence>
<proteinExistence type="inferred from homology"/>
<feature type="compositionally biased region" description="Low complexity" evidence="13">
    <location>
        <begin position="47"/>
        <end position="56"/>
    </location>
</feature>
<dbReference type="GO" id="GO:0016020">
    <property type="term" value="C:membrane"/>
    <property type="evidence" value="ECO:0007669"/>
    <property type="project" value="UniProtKB-SubCell"/>
</dbReference>
<feature type="compositionally biased region" description="Polar residues" evidence="13">
    <location>
        <begin position="36"/>
        <end position="46"/>
    </location>
</feature>
<evidence type="ECO:0000256" key="2">
    <source>
        <dbReference type="ARBA" id="ARBA00006484"/>
    </source>
</evidence>
<dbReference type="FunFam" id="3.40.50.720:FF:000131">
    <property type="entry name" value="Short-chain dehydrogenase/reductase 3"/>
    <property type="match status" value="1"/>
</dbReference>
<dbReference type="RefSeq" id="XP_025407680.1">
    <property type="nucleotide sequence ID" value="XM_025551895.1"/>
</dbReference>
<feature type="region of interest" description="Disordered" evidence="13">
    <location>
        <begin position="1"/>
        <end position="56"/>
    </location>
</feature>